<dbReference type="Proteomes" id="UP000003009">
    <property type="component" value="Unassembled WGS sequence"/>
</dbReference>
<keyword evidence="1" id="KW-0472">Membrane</keyword>
<sequence>MNKLTTRFNAKKAALASVMMSAVVAAQAAIPESVKTEIGTAKTDVTELAGLVLGVLVVAFGYKMIKRFL</sequence>
<evidence type="ECO:0000256" key="2">
    <source>
        <dbReference type="SAM" id="SignalP"/>
    </source>
</evidence>
<dbReference type="InterPro" id="IPR008020">
    <property type="entry name" value="G8P"/>
</dbReference>
<keyword evidence="4" id="KW-1185">Reference proteome</keyword>
<reference evidence="3" key="1">
    <citation type="submission" date="2009-04" db="EMBL/GenBank/DDBJ databases">
        <authorList>
            <person name="Weinstock G."/>
            <person name="Sodergren E."/>
            <person name="Clifton S."/>
            <person name="Fulton L."/>
            <person name="Fulton B."/>
            <person name="Courtney L."/>
            <person name="Fronick C."/>
            <person name="Harrison M."/>
            <person name="Strong C."/>
            <person name="Farmer C."/>
            <person name="Delahaunty K."/>
            <person name="Markovic C."/>
            <person name="Hall O."/>
            <person name="Minx P."/>
            <person name="Tomlinson C."/>
            <person name="Mitreva M."/>
            <person name="Nelson J."/>
            <person name="Hou S."/>
            <person name="Wollam A."/>
            <person name="Pepin K.H."/>
            <person name="Johnson M."/>
            <person name="Bhonagiri V."/>
            <person name="Nash W.E."/>
            <person name="Warren W."/>
            <person name="Chinwalla A."/>
            <person name="Mardis E.R."/>
            <person name="Wilson R.K."/>
        </authorList>
    </citation>
    <scope>NUCLEOTIDE SEQUENCE [LARGE SCALE GENOMIC DNA]</scope>
    <source>
        <strain evidence="3">ATCC 51147</strain>
    </source>
</reference>
<keyword evidence="1" id="KW-1133">Transmembrane helix</keyword>
<comment type="caution">
    <text evidence="3">The sequence shown here is derived from an EMBL/GenBank/DDBJ whole genome shotgun (WGS) entry which is preliminary data.</text>
</comment>
<protein>
    <recommendedName>
        <fullName evidence="5">Bacteriophage coat protein B</fullName>
    </recommendedName>
</protein>
<dbReference type="Pfam" id="PF05356">
    <property type="entry name" value="Phage_Coat_B"/>
    <property type="match status" value="1"/>
</dbReference>
<feature type="chain" id="PRO_5002936571" description="Bacteriophage coat protein B" evidence="2">
    <location>
        <begin position="29"/>
        <end position="69"/>
    </location>
</feature>
<keyword evidence="1" id="KW-0812">Transmembrane</keyword>
<evidence type="ECO:0000313" key="4">
    <source>
        <dbReference type="Proteomes" id="UP000003009"/>
    </source>
</evidence>
<dbReference type="GeneID" id="84905710"/>
<organism evidence="3 4">
    <name type="scientific">Kingella oralis ATCC 51147</name>
    <dbReference type="NCBI Taxonomy" id="629741"/>
    <lineage>
        <taxon>Bacteria</taxon>
        <taxon>Pseudomonadati</taxon>
        <taxon>Pseudomonadota</taxon>
        <taxon>Betaproteobacteria</taxon>
        <taxon>Neisseriales</taxon>
        <taxon>Neisseriaceae</taxon>
        <taxon>Kingella</taxon>
    </lineage>
</organism>
<name>C4GK32_9NEIS</name>
<accession>C4GK32</accession>
<evidence type="ECO:0008006" key="5">
    <source>
        <dbReference type="Google" id="ProtNLM"/>
    </source>
</evidence>
<dbReference type="RefSeq" id="WP_003797583.1">
    <property type="nucleotide sequence ID" value="NZ_GG665872.1"/>
</dbReference>
<proteinExistence type="predicted"/>
<feature type="signal peptide" evidence="2">
    <location>
        <begin position="1"/>
        <end position="28"/>
    </location>
</feature>
<dbReference type="AlphaFoldDB" id="C4GK32"/>
<keyword evidence="2" id="KW-0732">Signal</keyword>
<dbReference type="STRING" id="629741.GCWU000324_02406"/>
<evidence type="ECO:0000313" key="3">
    <source>
        <dbReference type="EMBL" id="EEP68154.1"/>
    </source>
</evidence>
<evidence type="ECO:0000256" key="1">
    <source>
        <dbReference type="SAM" id="Phobius"/>
    </source>
</evidence>
<dbReference type="EMBL" id="ACJW02000003">
    <property type="protein sequence ID" value="EEP68154.1"/>
    <property type="molecule type" value="Genomic_DNA"/>
</dbReference>
<feature type="transmembrane region" description="Helical" evidence="1">
    <location>
        <begin position="48"/>
        <end position="65"/>
    </location>
</feature>
<dbReference type="HOGENOM" id="CLU_2770402_0_0_4"/>
<gene>
    <name evidence="3" type="ORF">GCWU000324_02406</name>
</gene>